<keyword evidence="1" id="KW-0805">Transcription regulation</keyword>
<dbReference type="Pfam" id="PF01022">
    <property type="entry name" value="HTH_5"/>
    <property type="match status" value="1"/>
</dbReference>
<dbReference type="InterPro" id="IPR001845">
    <property type="entry name" value="HTH_ArsR_DNA-bd_dom"/>
</dbReference>
<evidence type="ECO:0000256" key="2">
    <source>
        <dbReference type="ARBA" id="ARBA00023125"/>
    </source>
</evidence>
<dbReference type="RefSeq" id="WP_203869078.1">
    <property type="nucleotide sequence ID" value="NZ_BONW01000028.1"/>
</dbReference>
<dbReference type="Proteomes" id="UP000646749">
    <property type="component" value="Unassembled WGS sequence"/>
</dbReference>
<comment type="caution">
    <text evidence="5">The sequence shown here is derived from an EMBL/GenBank/DDBJ whole genome shotgun (WGS) entry which is preliminary data.</text>
</comment>
<accession>A0ABQ4E7H8</accession>
<dbReference type="NCBIfam" id="NF033788">
    <property type="entry name" value="HTH_metalloreg"/>
    <property type="match status" value="1"/>
</dbReference>
<dbReference type="PANTHER" id="PTHR43132">
    <property type="entry name" value="ARSENICAL RESISTANCE OPERON REPRESSOR ARSR-RELATED"/>
    <property type="match status" value="1"/>
</dbReference>
<proteinExistence type="predicted"/>
<dbReference type="PANTHER" id="PTHR43132:SF2">
    <property type="entry name" value="ARSENICAL RESISTANCE OPERON REPRESSOR ARSR-RELATED"/>
    <property type="match status" value="1"/>
</dbReference>
<evidence type="ECO:0000313" key="5">
    <source>
        <dbReference type="EMBL" id="GIG90686.1"/>
    </source>
</evidence>
<evidence type="ECO:0000259" key="4">
    <source>
        <dbReference type="PROSITE" id="PS50987"/>
    </source>
</evidence>
<sequence>MTAPVVPQVEAMPVCGPADCGPPGQSARTRWFQMLADPTRMAILTLLLTGPHHVGQIVAATGLPQSRISNHLACLRTCRLVVAERQGRRVLYRIVDPRLRLLLDLADALAAASTDLADCGAVDPDTWT</sequence>
<protein>
    <recommendedName>
        <fullName evidence="4">HTH arsR-type domain-containing protein</fullName>
    </recommendedName>
</protein>
<gene>
    <name evidence="5" type="ORF">Pen02_56220</name>
</gene>
<keyword evidence="3" id="KW-0804">Transcription</keyword>
<dbReference type="EMBL" id="BONW01000028">
    <property type="protein sequence ID" value="GIG90686.1"/>
    <property type="molecule type" value="Genomic_DNA"/>
</dbReference>
<dbReference type="SUPFAM" id="SSF46785">
    <property type="entry name" value="Winged helix' DNA-binding domain"/>
    <property type="match status" value="1"/>
</dbReference>
<organism evidence="5 6">
    <name type="scientific">Plantactinospora endophytica</name>
    <dbReference type="NCBI Taxonomy" id="673535"/>
    <lineage>
        <taxon>Bacteria</taxon>
        <taxon>Bacillati</taxon>
        <taxon>Actinomycetota</taxon>
        <taxon>Actinomycetes</taxon>
        <taxon>Micromonosporales</taxon>
        <taxon>Micromonosporaceae</taxon>
        <taxon>Plantactinospora</taxon>
    </lineage>
</organism>
<keyword evidence="2" id="KW-0238">DNA-binding</keyword>
<keyword evidence="6" id="KW-1185">Reference proteome</keyword>
<dbReference type="SMART" id="SM00418">
    <property type="entry name" value="HTH_ARSR"/>
    <property type="match status" value="1"/>
</dbReference>
<dbReference type="CDD" id="cd00090">
    <property type="entry name" value="HTH_ARSR"/>
    <property type="match status" value="1"/>
</dbReference>
<feature type="domain" description="HTH arsR-type" evidence="4">
    <location>
        <begin position="20"/>
        <end position="114"/>
    </location>
</feature>
<dbReference type="InterPro" id="IPR036390">
    <property type="entry name" value="WH_DNA-bd_sf"/>
</dbReference>
<dbReference type="InterPro" id="IPR036388">
    <property type="entry name" value="WH-like_DNA-bd_sf"/>
</dbReference>
<evidence type="ECO:0000256" key="3">
    <source>
        <dbReference type="ARBA" id="ARBA00023163"/>
    </source>
</evidence>
<dbReference type="InterPro" id="IPR051011">
    <property type="entry name" value="Metal_resp_trans_reg"/>
</dbReference>
<evidence type="ECO:0000313" key="6">
    <source>
        <dbReference type="Proteomes" id="UP000646749"/>
    </source>
</evidence>
<dbReference type="PROSITE" id="PS50987">
    <property type="entry name" value="HTH_ARSR_2"/>
    <property type="match status" value="1"/>
</dbReference>
<dbReference type="InterPro" id="IPR011991">
    <property type="entry name" value="ArsR-like_HTH"/>
</dbReference>
<reference evidence="5 6" key="1">
    <citation type="submission" date="2021-01" db="EMBL/GenBank/DDBJ databases">
        <title>Whole genome shotgun sequence of Plantactinospora endophytica NBRC 110450.</title>
        <authorList>
            <person name="Komaki H."/>
            <person name="Tamura T."/>
        </authorList>
    </citation>
    <scope>NUCLEOTIDE SEQUENCE [LARGE SCALE GENOMIC DNA]</scope>
    <source>
        <strain evidence="5 6">NBRC 110450</strain>
    </source>
</reference>
<evidence type="ECO:0000256" key="1">
    <source>
        <dbReference type="ARBA" id="ARBA00023015"/>
    </source>
</evidence>
<dbReference type="PRINTS" id="PR00778">
    <property type="entry name" value="HTHARSR"/>
</dbReference>
<name>A0ABQ4E7H8_9ACTN</name>
<dbReference type="Gene3D" id="1.10.10.10">
    <property type="entry name" value="Winged helix-like DNA-binding domain superfamily/Winged helix DNA-binding domain"/>
    <property type="match status" value="1"/>
</dbReference>